<gene>
    <name evidence="1" type="ORF">Cgig2_021727</name>
</gene>
<name>A0A9Q1JSR5_9CARY</name>
<evidence type="ECO:0008006" key="3">
    <source>
        <dbReference type="Google" id="ProtNLM"/>
    </source>
</evidence>
<sequence length="161" mass="18246">MSQLRVNSLLSEPFVLGYMYHGLGESISYLDHPGKANTIFPSHYVISWLAKFFPYLYRRHPGSGCPNDFPSLVCYVGLLGNKLSLPQARHIFSDARYLSLRASSYYEDSHNGRDVIDIGIPDGDLKFLLSIQSSVLPVCIGSELLLEPYYPNRFTRQFGFD</sequence>
<reference evidence="1" key="1">
    <citation type="submission" date="2022-04" db="EMBL/GenBank/DDBJ databases">
        <title>Carnegiea gigantea Genome sequencing and assembly v2.</title>
        <authorList>
            <person name="Copetti D."/>
            <person name="Sanderson M.J."/>
            <person name="Burquez A."/>
            <person name="Wojciechowski M.F."/>
        </authorList>
    </citation>
    <scope>NUCLEOTIDE SEQUENCE</scope>
    <source>
        <strain evidence="1">SGP5-SGP5p</strain>
        <tissue evidence="1">Aerial part</tissue>
    </source>
</reference>
<organism evidence="1 2">
    <name type="scientific">Carnegiea gigantea</name>
    <dbReference type="NCBI Taxonomy" id="171969"/>
    <lineage>
        <taxon>Eukaryota</taxon>
        <taxon>Viridiplantae</taxon>
        <taxon>Streptophyta</taxon>
        <taxon>Embryophyta</taxon>
        <taxon>Tracheophyta</taxon>
        <taxon>Spermatophyta</taxon>
        <taxon>Magnoliopsida</taxon>
        <taxon>eudicotyledons</taxon>
        <taxon>Gunneridae</taxon>
        <taxon>Pentapetalae</taxon>
        <taxon>Caryophyllales</taxon>
        <taxon>Cactineae</taxon>
        <taxon>Cactaceae</taxon>
        <taxon>Cactoideae</taxon>
        <taxon>Echinocereeae</taxon>
        <taxon>Carnegiea</taxon>
    </lineage>
</organism>
<comment type="caution">
    <text evidence="1">The sequence shown here is derived from an EMBL/GenBank/DDBJ whole genome shotgun (WGS) entry which is preliminary data.</text>
</comment>
<dbReference type="Proteomes" id="UP001153076">
    <property type="component" value="Unassembled WGS sequence"/>
</dbReference>
<protein>
    <recommendedName>
        <fullName evidence="3">Aminotransferase-like plant mobile domain-containing protein</fullName>
    </recommendedName>
</protein>
<evidence type="ECO:0000313" key="1">
    <source>
        <dbReference type="EMBL" id="KAJ8430481.1"/>
    </source>
</evidence>
<dbReference type="AlphaFoldDB" id="A0A9Q1JSR5"/>
<keyword evidence="2" id="KW-1185">Reference proteome</keyword>
<proteinExistence type="predicted"/>
<accession>A0A9Q1JSR5</accession>
<evidence type="ECO:0000313" key="2">
    <source>
        <dbReference type="Proteomes" id="UP001153076"/>
    </source>
</evidence>
<dbReference type="EMBL" id="JAKOGI010000792">
    <property type="protein sequence ID" value="KAJ8430481.1"/>
    <property type="molecule type" value="Genomic_DNA"/>
</dbReference>